<name>A0ABU9Y6B9_9SPHN</name>
<dbReference type="GO" id="GO:0047936">
    <property type="term" value="F:glucose 1-dehydrogenase [NAD(P)+] activity"/>
    <property type="evidence" value="ECO:0007669"/>
    <property type="project" value="UniProtKB-EC"/>
</dbReference>
<dbReference type="Proteomes" id="UP001419910">
    <property type="component" value="Unassembled WGS sequence"/>
</dbReference>
<dbReference type="InterPro" id="IPR036291">
    <property type="entry name" value="NAD(P)-bd_dom_sf"/>
</dbReference>
<sequence>MHGLNGKVAIVTGASKGIGAAIARQLAAEGASVVVNYASSQRDADTVVSTIQEGGGRAVAVKGDVSKAEDARAIIDAAIQTFGRLDILVNNAGRYEFASLKDITEEHFHTLMNINVLGLLLVTQAAAIRMGAGGSIINIGASITTMKPPTSSVYAASKSAVETITGVLSKELGAKGIRINCVNPGPTETEGSAGIRGGGSGNGLVAQTPLGRIGQPEDIARIAAFLASEESGWMTGAVLIASGGLQ</sequence>
<dbReference type="NCBIfam" id="NF005559">
    <property type="entry name" value="PRK07231.1"/>
    <property type="match status" value="1"/>
</dbReference>
<reference evidence="3 4" key="1">
    <citation type="submission" date="2024-05" db="EMBL/GenBank/DDBJ databases">
        <authorList>
            <person name="Liu Q."/>
            <person name="Xin Y.-H."/>
        </authorList>
    </citation>
    <scope>NUCLEOTIDE SEQUENCE [LARGE SCALE GENOMIC DNA]</scope>
    <source>
        <strain evidence="3 4">CGMCC 1.10181</strain>
    </source>
</reference>
<accession>A0ABU9Y6B9</accession>
<comment type="caution">
    <text evidence="3">The sequence shown here is derived from an EMBL/GenBank/DDBJ whole genome shotgun (WGS) entry which is preliminary data.</text>
</comment>
<dbReference type="Pfam" id="PF13561">
    <property type="entry name" value="adh_short_C2"/>
    <property type="match status" value="1"/>
</dbReference>
<dbReference type="EC" id="1.1.1.47" evidence="3"/>
<gene>
    <name evidence="3" type="ORF">ABC974_16730</name>
</gene>
<dbReference type="RefSeq" id="WP_343892463.1">
    <property type="nucleotide sequence ID" value="NZ_BAAAEH010000059.1"/>
</dbReference>
<dbReference type="SUPFAM" id="SSF51735">
    <property type="entry name" value="NAD(P)-binding Rossmann-fold domains"/>
    <property type="match status" value="1"/>
</dbReference>
<dbReference type="PRINTS" id="PR00081">
    <property type="entry name" value="GDHRDH"/>
</dbReference>
<dbReference type="Gene3D" id="3.40.50.720">
    <property type="entry name" value="NAD(P)-binding Rossmann-like Domain"/>
    <property type="match status" value="1"/>
</dbReference>
<comment type="similarity">
    <text evidence="1">Belongs to the short-chain dehydrogenases/reductases (SDR) family.</text>
</comment>
<evidence type="ECO:0000256" key="2">
    <source>
        <dbReference type="ARBA" id="ARBA00023002"/>
    </source>
</evidence>
<dbReference type="InterPro" id="IPR002347">
    <property type="entry name" value="SDR_fam"/>
</dbReference>
<organism evidence="3 4">
    <name type="scientific">Sphingomonas oligophenolica</name>
    <dbReference type="NCBI Taxonomy" id="301154"/>
    <lineage>
        <taxon>Bacteria</taxon>
        <taxon>Pseudomonadati</taxon>
        <taxon>Pseudomonadota</taxon>
        <taxon>Alphaproteobacteria</taxon>
        <taxon>Sphingomonadales</taxon>
        <taxon>Sphingomonadaceae</taxon>
        <taxon>Sphingomonas</taxon>
    </lineage>
</organism>
<evidence type="ECO:0000313" key="3">
    <source>
        <dbReference type="EMBL" id="MEN2791282.1"/>
    </source>
</evidence>
<dbReference type="PANTHER" id="PTHR43639:SF1">
    <property type="entry name" value="SHORT-CHAIN DEHYDROGENASE_REDUCTASE FAMILY PROTEIN"/>
    <property type="match status" value="1"/>
</dbReference>
<dbReference type="PROSITE" id="PS00061">
    <property type="entry name" value="ADH_SHORT"/>
    <property type="match status" value="1"/>
</dbReference>
<dbReference type="PANTHER" id="PTHR43639">
    <property type="entry name" value="OXIDOREDUCTASE, SHORT-CHAIN DEHYDROGENASE/REDUCTASE FAMILY (AFU_ORTHOLOGUE AFUA_5G02870)"/>
    <property type="match status" value="1"/>
</dbReference>
<keyword evidence="2 3" id="KW-0560">Oxidoreductase</keyword>
<keyword evidence="4" id="KW-1185">Reference proteome</keyword>
<proteinExistence type="inferred from homology"/>
<dbReference type="InterPro" id="IPR020904">
    <property type="entry name" value="Sc_DH/Rdtase_CS"/>
</dbReference>
<evidence type="ECO:0000256" key="1">
    <source>
        <dbReference type="ARBA" id="ARBA00006484"/>
    </source>
</evidence>
<dbReference type="PRINTS" id="PR00080">
    <property type="entry name" value="SDRFAMILY"/>
</dbReference>
<evidence type="ECO:0000313" key="4">
    <source>
        <dbReference type="Proteomes" id="UP001419910"/>
    </source>
</evidence>
<protein>
    <submittedName>
        <fullName evidence="3">Glucose 1-dehydrogenase</fullName>
        <ecNumber evidence="3">1.1.1.47</ecNumber>
    </submittedName>
</protein>
<dbReference type="EMBL" id="JBDIME010000016">
    <property type="protein sequence ID" value="MEN2791282.1"/>
    <property type="molecule type" value="Genomic_DNA"/>
</dbReference>